<reference evidence="1 2" key="1">
    <citation type="journal article" date="2011" name="Front. Microbiol.">
        <title>Genomic signatures of strain selection and enhancement in Bacillus atrophaeus var. globigii, a historical biowarfare simulant.</title>
        <authorList>
            <person name="Gibbons H.S."/>
            <person name="Broomall S.M."/>
            <person name="McNew L.A."/>
            <person name="Daligault H."/>
            <person name="Chapman C."/>
            <person name="Bruce D."/>
            <person name="Karavis M."/>
            <person name="Krepps M."/>
            <person name="McGregor P.A."/>
            <person name="Hong C."/>
            <person name="Park K.H."/>
            <person name="Akmal A."/>
            <person name="Feldman A."/>
            <person name="Lin J.S."/>
            <person name="Chang W.E."/>
            <person name="Higgs B.W."/>
            <person name="Demirev P."/>
            <person name="Lindquist J."/>
            <person name="Liem A."/>
            <person name="Fochler E."/>
            <person name="Read T.D."/>
            <person name="Tapia R."/>
            <person name="Johnson S."/>
            <person name="Bishop-Lilly K.A."/>
            <person name="Detter C."/>
            <person name="Han C."/>
            <person name="Sozhamannan S."/>
            <person name="Rosenzweig C.N."/>
            <person name="Skowronski E.W."/>
        </authorList>
    </citation>
    <scope>NUCLEOTIDE SEQUENCE [LARGE SCALE GENOMIC DNA]</scope>
    <source>
        <strain evidence="1 2">Y4G10-17</strain>
    </source>
</reference>
<keyword evidence="2" id="KW-1185">Reference proteome</keyword>
<protein>
    <submittedName>
        <fullName evidence="1">Uncharacterized protein</fullName>
    </submittedName>
</protein>
<evidence type="ECO:0000313" key="1">
    <source>
        <dbReference type="EMBL" id="RUO33736.1"/>
    </source>
</evidence>
<dbReference type="RefSeq" id="WP_126798303.1">
    <property type="nucleotide sequence ID" value="NZ_PIPO01000002.1"/>
</dbReference>
<sequence>MNAKHKPRVQPLQSAQAALLSGEIIQLASVNTDSGNLAIIDQWQTTHQIDAQCQLLPQLKPGDRVVFCILDDAQVAVLHRLMPVQDEQSAQPAKQDKIEFSLPGVEDLGVTMSKNGIELRAGETSLHLNRNGSLSINARELKQTASENLRLKGGNVHIN</sequence>
<dbReference type="EMBL" id="PIPO01000002">
    <property type="protein sequence ID" value="RUO33736.1"/>
    <property type="molecule type" value="Genomic_DNA"/>
</dbReference>
<evidence type="ECO:0000313" key="2">
    <source>
        <dbReference type="Proteomes" id="UP000287823"/>
    </source>
</evidence>
<accession>A0A432WIT2</accession>
<proteinExistence type="predicted"/>
<organism evidence="1 2">
    <name type="scientific">Aliidiomarina soli</name>
    <dbReference type="NCBI Taxonomy" id="1928574"/>
    <lineage>
        <taxon>Bacteria</taxon>
        <taxon>Pseudomonadati</taxon>
        <taxon>Pseudomonadota</taxon>
        <taxon>Gammaproteobacteria</taxon>
        <taxon>Alteromonadales</taxon>
        <taxon>Idiomarinaceae</taxon>
        <taxon>Aliidiomarina</taxon>
    </lineage>
</organism>
<gene>
    <name evidence="1" type="ORF">CWE14_04530</name>
</gene>
<comment type="caution">
    <text evidence="1">The sequence shown here is derived from an EMBL/GenBank/DDBJ whole genome shotgun (WGS) entry which is preliminary data.</text>
</comment>
<dbReference type="Proteomes" id="UP000287823">
    <property type="component" value="Unassembled WGS sequence"/>
</dbReference>
<name>A0A432WIT2_9GAMM</name>
<dbReference type="AlphaFoldDB" id="A0A432WIT2"/>